<evidence type="ECO:0000313" key="1">
    <source>
        <dbReference type="EMBL" id="SDK16580.1"/>
    </source>
</evidence>
<proteinExistence type="predicted"/>
<dbReference type="EMBL" id="FNFC01000029">
    <property type="protein sequence ID" value="SDK16580.1"/>
    <property type="molecule type" value="Genomic_DNA"/>
</dbReference>
<dbReference type="SUPFAM" id="SSF53448">
    <property type="entry name" value="Nucleotide-diphospho-sugar transferases"/>
    <property type="match status" value="1"/>
</dbReference>
<dbReference type="Gene3D" id="3.90.550.10">
    <property type="entry name" value="Spore Coat Polysaccharide Biosynthesis Protein SpsA, Chain A"/>
    <property type="match status" value="1"/>
</dbReference>
<name>A0A1G8ZQY7_9EURY</name>
<accession>A0A1G8ZQY7</accession>
<reference evidence="1 2" key="1">
    <citation type="submission" date="2016-10" db="EMBL/GenBank/DDBJ databases">
        <authorList>
            <person name="de Groot N.N."/>
        </authorList>
    </citation>
    <scope>NUCLEOTIDE SEQUENCE [LARGE SCALE GENOMIC DNA]</scope>
    <source>
        <strain evidence="1 2">IBRC-M10015</strain>
    </source>
</reference>
<dbReference type="InterPro" id="IPR029044">
    <property type="entry name" value="Nucleotide-diphossugar_trans"/>
</dbReference>
<dbReference type="Proteomes" id="UP000198856">
    <property type="component" value="Unassembled WGS sequence"/>
</dbReference>
<sequence length="122" mass="13040">MEDINGTFLLLNGDNTIGANLQDVIATYRETDADGVALVTEVTPEEARRTGAVAIEDRRVVESMTSVNVPPTSAPSHTAASSSVRTASAAAALYLQPIFVGTDLLSLCSRFNAVKPRNFHQY</sequence>
<dbReference type="AlphaFoldDB" id="A0A1G8ZQY7"/>
<dbReference type="RefSeq" id="WP_092704852.1">
    <property type="nucleotide sequence ID" value="NZ_FNFC01000029.1"/>
</dbReference>
<gene>
    <name evidence="1" type="ORF">SAMN05216226_1299</name>
</gene>
<evidence type="ECO:0000313" key="2">
    <source>
        <dbReference type="Proteomes" id="UP000198856"/>
    </source>
</evidence>
<organism evidence="1 2">
    <name type="scientific">Halovenus aranensis</name>
    <dbReference type="NCBI Taxonomy" id="890420"/>
    <lineage>
        <taxon>Archaea</taxon>
        <taxon>Methanobacteriati</taxon>
        <taxon>Methanobacteriota</taxon>
        <taxon>Stenosarchaea group</taxon>
        <taxon>Halobacteria</taxon>
        <taxon>Halobacteriales</taxon>
        <taxon>Haloarculaceae</taxon>
        <taxon>Halovenus</taxon>
    </lineage>
</organism>
<protein>
    <submittedName>
        <fullName evidence="1">Uncharacterized protein</fullName>
    </submittedName>
</protein>
<keyword evidence="2" id="KW-1185">Reference proteome</keyword>